<sequence length="373" mass="42386">MMTEHTGIPISPTRVDISRHDLKRMHTLARTLFRLSQRTSYQQRVFPEIPEIARFDPGHAALMMGYDFHLGANGPKLIEVNTNAGGAFVAWQSQMRNLQGGDGIPLSERFQQRLLFSFQREWRDFSRSRQALQCLVLLDEDPPNQPLYPEMVSCRDWLISHGIDARIADPGDLQIDGDGVYHQERKVELIYNRHCDFFLEEDALAPLRAAYLAGSICLSPNPFAYGLLADKRRMILWSDEEVLQQLGLSAARTRLLLEMVPLSRLMGGMDATRLWDERKELIFKPVNKFGGRGVLMGKSITRKRFAELEPDSTLVQQIVPPSQVRSQDGEAFKVDLRLFVFRDHLLGVGARLYQGQLTNLRTPGGGFAPVRIV</sequence>
<organism evidence="1 2">
    <name type="scientific">Pelovirga terrestris</name>
    <dbReference type="NCBI Taxonomy" id="2771352"/>
    <lineage>
        <taxon>Bacteria</taxon>
        <taxon>Pseudomonadati</taxon>
        <taxon>Thermodesulfobacteriota</taxon>
        <taxon>Desulfuromonadia</taxon>
        <taxon>Geobacterales</taxon>
        <taxon>Geobacteraceae</taxon>
        <taxon>Pelovirga</taxon>
    </lineage>
</organism>
<protein>
    <recommendedName>
        <fullName evidence="3">Circularly permuted type 2 ATP-grasp protein</fullName>
    </recommendedName>
</protein>
<dbReference type="AlphaFoldDB" id="A0A8J6QLK9"/>
<dbReference type="RefSeq" id="WP_191155362.1">
    <property type="nucleotide sequence ID" value="NZ_JACWUN010000008.1"/>
</dbReference>
<dbReference type="SUPFAM" id="SSF56059">
    <property type="entry name" value="Glutathione synthetase ATP-binding domain-like"/>
    <property type="match status" value="1"/>
</dbReference>
<evidence type="ECO:0008006" key="3">
    <source>
        <dbReference type="Google" id="ProtNLM"/>
    </source>
</evidence>
<gene>
    <name evidence="1" type="ORF">ICT70_08075</name>
</gene>
<proteinExistence type="predicted"/>
<dbReference type="Proteomes" id="UP000632828">
    <property type="component" value="Unassembled WGS sequence"/>
</dbReference>
<comment type="caution">
    <text evidence="1">The sequence shown here is derived from an EMBL/GenBank/DDBJ whole genome shotgun (WGS) entry which is preliminary data.</text>
</comment>
<reference evidence="1" key="1">
    <citation type="submission" date="2020-09" db="EMBL/GenBank/DDBJ databases">
        <title>Pelobacter alkaliphilus sp. nov., a novel anaerobic arsenate-reducing bacterium from terrestrial mud volcano.</title>
        <authorList>
            <person name="Khomyakova M.A."/>
            <person name="Merkel A.Y."/>
            <person name="Slobodkin A.I."/>
        </authorList>
    </citation>
    <scope>NUCLEOTIDE SEQUENCE</scope>
    <source>
        <strain evidence="1">M08fum</strain>
    </source>
</reference>
<keyword evidence="2" id="KW-1185">Reference proteome</keyword>
<dbReference type="EMBL" id="JACWUN010000008">
    <property type="protein sequence ID" value="MBD1400624.1"/>
    <property type="molecule type" value="Genomic_DNA"/>
</dbReference>
<accession>A0A8J6QLK9</accession>
<name>A0A8J6QLK9_9BACT</name>
<evidence type="ECO:0000313" key="1">
    <source>
        <dbReference type="EMBL" id="MBD1400624.1"/>
    </source>
</evidence>
<evidence type="ECO:0000313" key="2">
    <source>
        <dbReference type="Proteomes" id="UP000632828"/>
    </source>
</evidence>